<evidence type="ECO:0000313" key="12">
    <source>
        <dbReference type="Proteomes" id="UP000048600"/>
    </source>
</evidence>
<reference evidence="4" key="1">
    <citation type="submission" date="2015-03" db="EMBL/GenBank/DDBJ databases">
        <authorList>
            <person name="Murphy D."/>
        </authorList>
    </citation>
    <scope>NUCLEOTIDE SEQUENCE [LARGE SCALE GENOMIC DNA]</scope>
    <source>
        <strain evidence="4">K00500041</strain>
    </source>
</reference>
<dbReference type="EMBL" id="CSAD01000240">
    <property type="protein sequence ID" value="COV49964.1"/>
    <property type="molecule type" value="Genomic_DNA"/>
</dbReference>
<name>A0A0T9BT23_MYCTX</name>
<dbReference type="Proteomes" id="UP000046680">
    <property type="component" value="Unassembled WGS sequence"/>
</dbReference>
<evidence type="ECO:0000313" key="4">
    <source>
        <dbReference type="EMBL" id="COW39267.1"/>
    </source>
</evidence>
<dbReference type="Proteomes" id="UP000039021">
    <property type="component" value="Unassembled WGS sequence"/>
</dbReference>
<dbReference type="EMBL" id="CSAE01000499">
    <property type="protein sequence ID" value="COW39267.1"/>
    <property type="molecule type" value="Genomic_DNA"/>
</dbReference>
<sequence length="61" mass="6067">MTTSALAGDSTVTCCWDTSGTSWLTTMCSVASDAESSAVPVPSLINVASISSGISAILLVV</sequence>
<dbReference type="AlphaFoldDB" id="A0A0T9BT23"/>
<evidence type="ECO:0000313" key="1">
    <source>
        <dbReference type="EMBL" id="CFE77151.1"/>
    </source>
</evidence>
<protein>
    <submittedName>
        <fullName evidence="4">Uncharacterized protein</fullName>
    </submittedName>
</protein>
<evidence type="ECO:0000313" key="3">
    <source>
        <dbReference type="EMBL" id="COV49964.1"/>
    </source>
</evidence>
<dbReference type="EMBL" id="CHKL01000737">
    <property type="protein sequence ID" value="COX24674.1"/>
    <property type="molecule type" value="Genomic_DNA"/>
</dbReference>
<dbReference type="EMBL" id="CSBK01000223">
    <property type="protein sequence ID" value="COX11772.1"/>
    <property type="molecule type" value="Genomic_DNA"/>
</dbReference>
<reference evidence="5" key="2">
    <citation type="submission" date="2015-03" db="EMBL/GenBank/DDBJ databases">
        <authorList>
            <consortium name="Pathogen Informatics"/>
            <person name="Murphy D."/>
        </authorList>
    </citation>
    <scope>NUCLEOTIDE SEQUENCE</scope>
    <source>
        <strain evidence="5">N09902308</strain>
    </source>
</reference>
<dbReference type="Proteomes" id="UP000048600">
    <property type="component" value="Unassembled WGS sequence"/>
</dbReference>
<evidence type="ECO:0000313" key="11">
    <source>
        <dbReference type="Proteomes" id="UP000046947"/>
    </source>
</evidence>
<evidence type="ECO:0000313" key="7">
    <source>
        <dbReference type="Proteomes" id="UP000038802"/>
    </source>
</evidence>
<evidence type="ECO:0000313" key="2">
    <source>
        <dbReference type="EMBL" id="CFR70918.1"/>
    </source>
</evidence>
<gene>
    <name evidence="2" type="ORF">ERS007657_00945</name>
    <name evidence="3" type="ORF">ERS007679_01963</name>
    <name evidence="1" type="ORF">ERS007688_04022</name>
    <name evidence="4" type="ORF">ERS007703_03559</name>
    <name evidence="5" type="ORF">ERS007739_00708</name>
    <name evidence="6" type="ORF">ERS007741_04051</name>
</gene>
<evidence type="ECO:0000313" key="5">
    <source>
        <dbReference type="EMBL" id="COX11772.1"/>
    </source>
</evidence>
<reference evidence="7 8" key="3">
    <citation type="submission" date="2015-03" db="EMBL/GenBank/DDBJ databases">
        <authorList>
            <consortium name="Pathogen Informatics"/>
        </authorList>
    </citation>
    <scope>NUCLEOTIDE SEQUENCE [LARGE SCALE GENOMIC DNA]</scope>
    <source>
        <strain evidence="2 10">C09601061</strain>
        <strain evidence="3 9">G09801536</strain>
        <strain evidence="1 11">H09601792</strain>
        <strain evidence="7">K00500041</strain>
        <strain evidence="8">N09902308</strain>
        <strain evidence="6 12">P00601463</strain>
    </source>
</reference>
<evidence type="ECO:0000313" key="8">
    <source>
        <dbReference type="Proteomes" id="UP000039021"/>
    </source>
</evidence>
<dbReference type="Proteomes" id="UP000046947">
    <property type="component" value="Unassembled WGS sequence"/>
</dbReference>
<proteinExistence type="predicted"/>
<dbReference type="Proteomes" id="UP000038802">
    <property type="component" value="Unassembled WGS sequence"/>
</dbReference>
<evidence type="ECO:0000313" key="10">
    <source>
        <dbReference type="Proteomes" id="UP000046680"/>
    </source>
</evidence>
<dbReference type="EMBL" id="CGCX01000252">
    <property type="protein sequence ID" value="CFR70918.1"/>
    <property type="molecule type" value="Genomic_DNA"/>
</dbReference>
<accession>A0A0T9BT23</accession>
<organism evidence="4 7">
    <name type="scientific">Mycobacterium tuberculosis</name>
    <dbReference type="NCBI Taxonomy" id="1773"/>
    <lineage>
        <taxon>Bacteria</taxon>
        <taxon>Bacillati</taxon>
        <taxon>Actinomycetota</taxon>
        <taxon>Actinomycetes</taxon>
        <taxon>Mycobacteriales</taxon>
        <taxon>Mycobacteriaceae</taxon>
        <taxon>Mycobacterium</taxon>
        <taxon>Mycobacterium tuberculosis complex</taxon>
    </lineage>
</organism>
<dbReference type="Proteomes" id="UP000045842">
    <property type="component" value="Unassembled WGS sequence"/>
</dbReference>
<dbReference type="EMBL" id="CFOH01001033">
    <property type="protein sequence ID" value="CFE77151.1"/>
    <property type="molecule type" value="Genomic_DNA"/>
</dbReference>
<evidence type="ECO:0000313" key="9">
    <source>
        <dbReference type="Proteomes" id="UP000045842"/>
    </source>
</evidence>
<evidence type="ECO:0000313" key="6">
    <source>
        <dbReference type="EMBL" id="COX24674.1"/>
    </source>
</evidence>